<evidence type="ECO:0000313" key="2">
    <source>
        <dbReference type="EMBL" id="AUX39821.1"/>
    </source>
</evidence>
<reference evidence="2 3" key="1">
    <citation type="submission" date="2015-09" db="EMBL/GenBank/DDBJ databases">
        <title>Sorangium comparison.</title>
        <authorList>
            <person name="Zaburannyi N."/>
            <person name="Bunk B."/>
            <person name="Overmann J."/>
            <person name="Mueller R."/>
        </authorList>
    </citation>
    <scope>NUCLEOTIDE SEQUENCE [LARGE SCALE GENOMIC DNA]</scope>
    <source>
        <strain evidence="2 3">So ce26</strain>
    </source>
</reference>
<dbReference type="Proteomes" id="UP000238348">
    <property type="component" value="Chromosome"/>
</dbReference>
<dbReference type="EMBL" id="CP012673">
    <property type="protein sequence ID" value="AUX39821.1"/>
    <property type="molecule type" value="Genomic_DNA"/>
</dbReference>
<gene>
    <name evidence="2" type="ORF">SOCE26_012160</name>
</gene>
<sequence>MKSAVAIVCVVPLVVLFYAACSVDPEAEVGDNASVEESPADAAEEEAVAVDAQELRWLVYCKNVSSVECMIRCAEAGVPCRPSYKHPYKSNAGRGDLTGCIKKPKEVCVYHYPSNGDGCFIMRNTGRAYCVYVGGRI</sequence>
<evidence type="ECO:0000256" key="1">
    <source>
        <dbReference type="SAM" id="SignalP"/>
    </source>
</evidence>
<proteinExistence type="predicted"/>
<feature type="signal peptide" evidence="1">
    <location>
        <begin position="1"/>
        <end position="27"/>
    </location>
</feature>
<keyword evidence="1" id="KW-0732">Signal</keyword>
<evidence type="ECO:0008006" key="4">
    <source>
        <dbReference type="Google" id="ProtNLM"/>
    </source>
</evidence>
<organism evidence="2 3">
    <name type="scientific">Sorangium cellulosum</name>
    <name type="common">Polyangium cellulosum</name>
    <dbReference type="NCBI Taxonomy" id="56"/>
    <lineage>
        <taxon>Bacteria</taxon>
        <taxon>Pseudomonadati</taxon>
        <taxon>Myxococcota</taxon>
        <taxon>Polyangia</taxon>
        <taxon>Polyangiales</taxon>
        <taxon>Polyangiaceae</taxon>
        <taxon>Sorangium</taxon>
    </lineage>
</organism>
<protein>
    <recommendedName>
        <fullName evidence="4">Secreted protein</fullName>
    </recommendedName>
</protein>
<dbReference type="RefSeq" id="WP_159396690.1">
    <property type="nucleotide sequence ID" value="NZ_CP012673.1"/>
</dbReference>
<accession>A0A2L0EKJ5</accession>
<evidence type="ECO:0000313" key="3">
    <source>
        <dbReference type="Proteomes" id="UP000238348"/>
    </source>
</evidence>
<dbReference type="OrthoDB" id="9843100at2"/>
<name>A0A2L0EKJ5_SORCE</name>
<dbReference type="AlphaFoldDB" id="A0A2L0EKJ5"/>
<feature type="chain" id="PRO_5014811063" description="Secreted protein" evidence="1">
    <location>
        <begin position="28"/>
        <end position="137"/>
    </location>
</feature>